<keyword evidence="3" id="KW-1185">Reference proteome</keyword>
<name>A0A4C1XA41_EUMVA</name>
<comment type="caution">
    <text evidence="2">The sequence shown here is derived from an EMBL/GenBank/DDBJ whole genome shotgun (WGS) entry which is preliminary data.</text>
</comment>
<gene>
    <name evidence="2" type="ORF">EVAR_44347_1</name>
</gene>
<sequence>MCSRVAGGRRMSPALRPTDAPIKSLLLSWWNKRLLDCVYFPLHLRSHEERSNREGETFGCPRRRRRGRRSCLHAALRTAYRTWTVAPPGYSGLSGRAAPSARRSGINYRRPAAAFDAAYYEMRHDRIDQSAPKRVGISLRRIIRQYSSLHCRVYRSKSSSPSHTSRQRRQQHQSAALTAAARSLRVILFIRARTRYRYFFLKTTCVASAHEHRGQRWP</sequence>
<proteinExistence type="predicted"/>
<dbReference type="EMBL" id="BGZK01000753">
    <property type="protein sequence ID" value="GBP59107.1"/>
    <property type="molecule type" value="Genomic_DNA"/>
</dbReference>
<accession>A0A4C1XA41</accession>
<evidence type="ECO:0000313" key="2">
    <source>
        <dbReference type="EMBL" id="GBP59107.1"/>
    </source>
</evidence>
<evidence type="ECO:0000256" key="1">
    <source>
        <dbReference type="SAM" id="MobiDB-lite"/>
    </source>
</evidence>
<feature type="region of interest" description="Disordered" evidence="1">
    <location>
        <begin position="153"/>
        <end position="174"/>
    </location>
</feature>
<protein>
    <submittedName>
        <fullName evidence="2">Uncharacterized protein</fullName>
    </submittedName>
</protein>
<evidence type="ECO:0000313" key="3">
    <source>
        <dbReference type="Proteomes" id="UP000299102"/>
    </source>
</evidence>
<dbReference type="Proteomes" id="UP000299102">
    <property type="component" value="Unassembled WGS sequence"/>
</dbReference>
<dbReference type="AlphaFoldDB" id="A0A4C1XA41"/>
<reference evidence="2 3" key="1">
    <citation type="journal article" date="2019" name="Commun. Biol.">
        <title>The bagworm genome reveals a unique fibroin gene that provides high tensile strength.</title>
        <authorList>
            <person name="Kono N."/>
            <person name="Nakamura H."/>
            <person name="Ohtoshi R."/>
            <person name="Tomita M."/>
            <person name="Numata K."/>
            <person name="Arakawa K."/>
        </authorList>
    </citation>
    <scope>NUCLEOTIDE SEQUENCE [LARGE SCALE GENOMIC DNA]</scope>
</reference>
<organism evidence="2 3">
    <name type="scientific">Eumeta variegata</name>
    <name type="common">Bagworm moth</name>
    <name type="synonym">Eumeta japonica</name>
    <dbReference type="NCBI Taxonomy" id="151549"/>
    <lineage>
        <taxon>Eukaryota</taxon>
        <taxon>Metazoa</taxon>
        <taxon>Ecdysozoa</taxon>
        <taxon>Arthropoda</taxon>
        <taxon>Hexapoda</taxon>
        <taxon>Insecta</taxon>
        <taxon>Pterygota</taxon>
        <taxon>Neoptera</taxon>
        <taxon>Endopterygota</taxon>
        <taxon>Lepidoptera</taxon>
        <taxon>Glossata</taxon>
        <taxon>Ditrysia</taxon>
        <taxon>Tineoidea</taxon>
        <taxon>Psychidae</taxon>
        <taxon>Oiketicinae</taxon>
        <taxon>Eumeta</taxon>
    </lineage>
</organism>
<dbReference type="STRING" id="151549.A0A4C1XA41"/>